<dbReference type="PROSITE" id="PS00622">
    <property type="entry name" value="HTH_LUXR_1"/>
    <property type="match status" value="1"/>
</dbReference>
<dbReference type="PANTHER" id="PTHR16305">
    <property type="entry name" value="TESTICULAR SOLUBLE ADENYLYL CYCLASE"/>
    <property type="match status" value="1"/>
</dbReference>
<proteinExistence type="predicted"/>
<dbReference type="InterPro" id="IPR000792">
    <property type="entry name" value="Tscrpt_reg_LuxR_C"/>
</dbReference>
<dbReference type="Proteomes" id="UP001501414">
    <property type="component" value="Unassembled WGS sequence"/>
</dbReference>
<dbReference type="InterPro" id="IPR041664">
    <property type="entry name" value="AAA_16"/>
</dbReference>
<evidence type="ECO:0000259" key="3">
    <source>
        <dbReference type="PROSITE" id="PS50043"/>
    </source>
</evidence>
<dbReference type="Pfam" id="PF00196">
    <property type="entry name" value="GerE"/>
    <property type="match status" value="1"/>
</dbReference>
<dbReference type="CDD" id="cd06170">
    <property type="entry name" value="LuxR_C_like"/>
    <property type="match status" value="1"/>
</dbReference>
<dbReference type="Gene3D" id="3.40.50.300">
    <property type="entry name" value="P-loop containing nucleotide triphosphate hydrolases"/>
    <property type="match status" value="1"/>
</dbReference>
<dbReference type="RefSeq" id="WP_344018739.1">
    <property type="nucleotide sequence ID" value="NZ_BAAAJK010000004.1"/>
</dbReference>
<protein>
    <submittedName>
        <fullName evidence="4">Helix-turn-helix transcriptional regulator</fullName>
    </submittedName>
</protein>
<dbReference type="Gene3D" id="1.10.10.10">
    <property type="entry name" value="Winged helix-like DNA-binding domain superfamily/Winged helix DNA-binding domain"/>
    <property type="match status" value="1"/>
</dbReference>
<dbReference type="EMBL" id="BAAAJK010000004">
    <property type="protein sequence ID" value="GAA1382346.1"/>
    <property type="molecule type" value="Genomic_DNA"/>
</dbReference>
<evidence type="ECO:0000313" key="4">
    <source>
        <dbReference type="EMBL" id="GAA1382346.1"/>
    </source>
</evidence>
<dbReference type="Pfam" id="PF13191">
    <property type="entry name" value="AAA_16"/>
    <property type="match status" value="1"/>
</dbReference>
<evidence type="ECO:0000256" key="2">
    <source>
        <dbReference type="ARBA" id="ARBA00022840"/>
    </source>
</evidence>
<dbReference type="InterPro" id="IPR016032">
    <property type="entry name" value="Sig_transdc_resp-reg_C-effctor"/>
</dbReference>
<keyword evidence="1" id="KW-0547">Nucleotide-binding</keyword>
<sequence>MQRPGGTASFIGREAELAALTRQAIGGAGGLTLLTGEAGSGKTRLLSELGDRAAAAGARVLRGRAVPGGGAFRPLAEALVRAAPPALAADRRLAPFRSVLAWVLPSWPAGTAPSTHLVDPALVLGEAVLELLDVVRDGGRCLVLLDDLHWADEDTLAVLQYVAPSLPGSGVRVVGAARSDERRPDGLTRLLDGREAAHVAVPPMGRAELAGLARMCAGGELAPELETYLVDAAGGLPLLLEELVAHLLGSGAPGDGPGGRPAVRDLAGTVPPGFAEIVQHRTARLTDKHREVIVVAALLGQDVRWELLPAATGAGRSLVAAAIRAGADGGLLALDPAGTPRWRHALTRDAVLARLSAPERADLAATVADRLAGAGTAEHEPALLADLHARAGRPHRAAALLRRQAADHVRAGALAAGIDVLERAVVLAAGDPALAVAVRVDHVRALALTARVGDALAGGDQELRRATGTGRSDLAAALADACLAAERFDDAERYLHEIADPAGPRALGLAAQLALGRGDPGAAAGLADRAAAAARRAGRPDLLCTALEIAGRARRRSDPRRAGEALRAALRTAEQHGLVPQRIRALSELGVEELFEAGDGAALREAEALAVEAGMLGTALGLELQQTALAAGTEGMVGAAARARRCADRAARLRLDGVRGHALMWVARGRVLADHPDEAGPILDEALRYSVSPVHIHATRHHLAGLDAWLDGDTERAVTGLGRAVGVLRGAPGANATPIWGEWALLTTIADPADGRARAELRRSDVGVQVINRAALRLADAVAAHHDADAAGAARLLAQGRDLLVRSPFHRALFDSFLCTADGLVDPIATLNAALAWLAGTGEVRMVRRCRVLLRRAGGAVPRPARDNGPVPVHLRARGVTGREFEVLGLVAEGLDNPGIARRLHLSRRTVETHVSRLLAKTGEPGRGSLPHWLAPRPD</sequence>
<organism evidence="4 5">
    <name type="scientific">Pseudonocardia kongjuensis</name>
    <dbReference type="NCBI Taxonomy" id="102227"/>
    <lineage>
        <taxon>Bacteria</taxon>
        <taxon>Bacillati</taxon>
        <taxon>Actinomycetota</taxon>
        <taxon>Actinomycetes</taxon>
        <taxon>Pseudonocardiales</taxon>
        <taxon>Pseudonocardiaceae</taxon>
        <taxon>Pseudonocardia</taxon>
    </lineage>
</organism>
<dbReference type="InterPro" id="IPR036388">
    <property type="entry name" value="WH-like_DNA-bd_sf"/>
</dbReference>
<dbReference type="PRINTS" id="PR00038">
    <property type="entry name" value="HTHLUXR"/>
</dbReference>
<gene>
    <name evidence="4" type="ORF">GCM10009613_10030</name>
</gene>
<keyword evidence="2" id="KW-0067">ATP-binding</keyword>
<dbReference type="InterPro" id="IPR027417">
    <property type="entry name" value="P-loop_NTPase"/>
</dbReference>
<evidence type="ECO:0000256" key="1">
    <source>
        <dbReference type="ARBA" id="ARBA00022741"/>
    </source>
</evidence>
<dbReference type="PROSITE" id="PS50043">
    <property type="entry name" value="HTH_LUXR_2"/>
    <property type="match status" value="1"/>
</dbReference>
<keyword evidence="5" id="KW-1185">Reference proteome</keyword>
<reference evidence="4 5" key="1">
    <citation type="journal article" date="2019" name="Int. J. Syst. Evol. Microbiol.">
        <title>The Global Catalogue of Microorganisms (GCM) 10K type strain sequencing project: providing services to taxonomists for standard genome sequencing and annotation.</title>
        <authorList>
            <consortium name="The Broad Institute Genomics Platform"/>
            <consortium name="The Broad Institute Genome Sequencing Center for Infectious Disease"/>
            <person name="Wu L."/>
            <person name="Ma J."/>
        </authorList>
    </citation>
    <scope>NUCLEOTIDE SEQUENCE [LARGE SCALE GENOMIC DNA]</scope>
    <source>
        <strain evidence="4 5">JCM 11896</strain>
    </source>
</reference>
<feature type="domain" description="HTH luxR-type" evidence="3">
    <location>
        <begin position="873"/>
        <end position="938"/>
    </location>
</feature>
<comment type="caution">
    <text evidence="4">The sequence shown here is derived from an EMBL/GenBank/DDBJ whole genome shotgun (WGS) entry which is preliminary data.</text>
</comment>
<dbReference type="SMART" id="SM00421">
    <property type="entry name" value="HTH_LUXR"/>
    <property type="match status" value="1"/>
</dbReference>
<accession>A0ABN1XLG1</accession>
<name>A0ABN1XLG1_9PSEU</name>
<dbReference type="SUPFAM" id="SSF46894">
    <property type="entry name" value="C-terminal effector domain of the bipartite response regulators"/>
    <property type="match status" value="1"/>
</dbReference>
<evidence type="ECO:0000313" key="5">
    <source>
        <dbReference type="Proteomes" id="UP001501414"/>
    </source>
</evidence>
<dbReference type="SUPFAM" id="SSF52540">
    <property type="entry name" value="P-loop containing nucleoside triphosphate hydrolases"/>
    <property type="match status" value="1"/>
</dbReference>
<dbReference type="PANTHER" id="PTHR16305:SF35">
    <property type="entry name" value="TRANSCRIPTIONAL ACTIVATOR DOMAIN"/>
    <property type="match status" value="1"/>
</dbReference>